<proteinExistence type="predicted"/>
<evidence type="ECO:0000313" key="1">
    <source>
        <dbReference type="EMBL" id="KAK2950375.1"/>
    </source>
</evidence>
<comment type="caution">
    <text evidence="1">The sequence shown here is derived from an EMBL/GenBank/DDBJ whole genome shotgun (WGS) entry which is preliminary data.</text>
</comment>
<keyword evidence="2" id="KW-1185">Reference proteome</keyword>
<protein>
    <submittedName>
        <fullName evidence="1">Uncharacterized protein</fullName>
    </submittedName>
</protein>
<organism evidence="1 2">
    <name type="scientific">Blattamonas nauphoetae</name>
    <dbReference type="NCBI Taxonomy" id="2049346"/>
    <lineage>
        <taxon>Eukaryota</taxon>
        <taxon>Metamonada</taxon>
        <taxon>Preaxostyla</taxon>
        <taxon>Oxymonadida</taxon>
        <taxon>Blattamonas</taxon>
    </lineage>
</organism>
<dbReference type="Proteomes" id="UP001281761">
    <property type="component" value="Unassembled WGS sequence"/>
</dbReference>
<evidence type="ECO:0000313" key="2">
    <source>
        <dbReference type="Proteomes" id="UP001281761"/>
    </source>
</evidence>
<sequence length="629" mass="68181">MCHYAVIEFHNLIFAIECPFQMMLVKHRSARGLFETCEFLFDADMELPLALFEVEDGTLSLTQILISVKGDEGTLTVNDFVLTAAPLILVAPTDSAASSPTVILAHVTLRRMRPKEGVVSLMLLDFSASVEVNEVEFIDCTQSESKETRRIVATGSNLEGVVDKWKGFETLTDPADPLSCTIDTAESSESIWHTLTLKVAFVRFEGQTITVEKTGKDVAGCGEGSWNCRGLARAGKNVGGNQPCTITVVESSFLNGVFDPPAKRTTVESSSSKSVIVVWKEGRMVNSPDGGQAPILTLSHLSFSLPPALDTDSLIESLGATSGVVDIDSIVISELKFSSTLIKLVGLESATIESLTLSDLPEVALVSAEGQPNKKWTLAISRSAFTGQSASTNEVPTDLEKLCSWESGLVVLKECVCDISWTTFRNLRQGAIHATNSNVTLSQSDLTHDGLPTADFPSARQNIRCVGTGKISLESSSTGSTMTETDMWVSADDECVVDGENISPRHTFFEPSLITKDFSSEFVKKEDRYQVEIVGTKMIPCGLSLEVFEDDSSSSNVVKNEVIDISELATTWTETSISLSLPVSRLSTLSNTPRWMTRIQFGGAHTTDSFELKISAKQARTQLLGNILP</sequence>
<dbReference type="EMBL" id="JARBJD010000137">
    <property type="protein sequence ID" value="KAK2950375.1"/>
    <property type="molecule type" value="Genomic_DNA"/>
</dbReference>
<reference evidence="1 2" key="1">
    <citation type="journal article" date="2022" name="bioRxiv">
        <title>Genomics of Preaxostyla Flagellates Illuminates Evolutionary Transitions and the Path Towards Mitochondrial Loss.</title>
        <authorList>
            <person name="Novak L.V.F."/>
            <person name="Treitli S.C."/>
            <person name="Pyrih J."/>
            <person name="Halakuc P."/>
            <person name="Pipaliya S.V."/>
            <person name="Vacek V."/>
            <person name="Brzon O."/>
            <person name="Soukal P."/>
            <person name="Eme L."/>
            <person name="Dacks J.B."/>
            <person name="Karnkowska A."/>
            <person name="Elias M."/>
            <person name="Hampl V."/>
        </authorList>
    </citation>
    <scope>NUCLEOTIDE SEQUENCE [LARGE SCALE GENOMIC DNA]</scope>
    <source>
        <strain evidence="1">NAU3</strain>
        <tissue evidence="1">Gut</tissue>
    </source>
</reference>
<gene>
    <name evidence="1" type="ORF">BLNAU_14710</name>
</gene>
<name>A0ABQ9XG25_9EUKA</name>
<accession>A0ABQ9XG25</accession>